<dbReference type="GeneID" id="101855312"/>
<evidence type="ECO:0000256" key="6">
    <source>
        <dbReference type="ARBA" id="ARBA00023136"/>
    </source>
</evidence>
<keyword evidence="7 12" id="KW-0675">Receptor</keyword>
<dbReference type="PANTHER" id="PTHR24228:SF75">
    <property type="entry name" value="G-PROTEIN COUPLED RECEPTORS FAMILY 1 PROFILE DOMAIN-CONTAINING PROTEIN"/>
    <property type="match status" value="1"/>
</dbReference>
<dbReference type="InterPro" id="IPR017452">
    <property type="entry name" value="GPCR_Rhodpsn_7TM"/>
</dbReference>
<keyword evidence="6 9" id="KW-0472">Membrane</keyword>
<evidence type="ECO:0000313" key="11">
    <source>
        <dbReference type="Proteomes" id="UP000694888"/>
    </source>
</evidence>
<proteinExistence type="predicted"/>
<keyword evidence="8" id="KW-0807">Transducer</keyword>
<evidence type="ECO:0000256" key="4">
    <source>
        <dbReference type="ARBA" id="ARBA00022989"/>
    </source>
</evidence>
<dbReference type="InterPro" id="IPR000276">
    <property type="entry name" value="GPCR_Rhodpsn"/>
</dbReference>
<dbReference type="PANTHER" id="PTHR24228">
    <property type="entry name" value="B2 BRADYKININ RECEPTOR/ANGIOTENSIN II RECEPTOR"/>
    <property type="match status" value="1"/>
</dbReference>
<evidence type="ECO:0000256" key="8">
    <source>
        <dbReference type="ARBA" id="ARBA00023224"/>
    </source>
</evidence>
<keyword evidence="5" id="KW-0297">G-protein coupled receptor</keyword>
<dbReference type="PROSITE" id="PS50262">
    <property type="entry name" value="G_PROTEIN_RECEP_F1_2"/>
    <property type="match status" value="1"/>
</dbReference>
<feature type="transmembrane region" description="Helical" evidence="9">
    <location>
        <begin position="218"/>
        <end position="239"/>
    </location>
</feature>
<feature type="domain" description="G-protein coupled receptors family 1 profile" evidence="10">
    <location>
        <begin position="34"/>
        <end position="268"/>
    </location>
</feature>
<feature type="transmembrane region" description="Helical" evidence="9">
    <location>
        <begin position="53"/>
        <end position="79"/>
    </location>
</feature>
<evidence type="ECO:0000256" key="3">
    <source>
        <dbReference type="ARBA" id="ARBA00022692"/>
    </source>
</evidence>
<evidence type="ECO:0000256" key="7">
    <source>
        <dbReference type="ARBA" id="ARBA00023170"/>
    </source>
</evidence>
<dbReference type="PRINTS" id="PR00237">
    <property type="entry name" value="GPCRRHODOPSN"/>
</dbReference>
<keyword evidence="3 9" id="KW-0812">Transmembrane</keyword>
<feature type="transmembrane region" description="Helical" evidence="9">
    <location>
        <begin position="17"/>
        <end position="41"/>
    </location>
</feature>
<comment type="subcellular location">
    <subcellularLocation>
        <location evidence="1">Cell membrane</location>
        <topology evidence="1">Multi-pass membrane protein</topology>
    </subcellularLocation>
</comment>
<accession>A0ABM1W0I9</accession>
<feature type="transmembrane region" description="Helical" evidence="9">
    <location>
        <begin position="94"/>
        <end position="115"/>
    </location>
</feature>
<keyword evidence="2" id="KW-1003">Cell membrane</keyword>
<keyword evidence="11" id="KW-1185">Reference proteome</keyword>
<name>A0ABM1W0I9_APLCA</name>
<evidence type="ECO:0000259" key="10">
    <source>
        <dbReference type="PROSITE" id="PS50262"/>
    </source>
</evidence>
<dbReference type="CDD" id="cd00637">
    <property type="entry name" value="7tm_classA_rhodopsin-like"/>
    <property type="match status" value="1"/>
</dbReference>
<dbReference type="SUPFAM" id="SSF81321">
    <property type="entry name" value="Family A G protein-coupled receptor-like"/>
    <property type="match status" value="1"/>
</dbReference>
<gene>
    <name evidence="12" type="primary">LOC101855312</name>
</gene>
<evidence type="ECO:0000313" key="12">
    <source>
        <dbReference type="RefSeq" id="XP_035828182.1"/>
    </source>
</evidence>
<dbReference type="Pfam" id="PF00001">
    <property type="entry name" value="7tm_1"/>
    <property type="match status" value="1"/>
</dbReference>
<evidence type="ECO:0000256" key="9">
    <source>
        <dbReference type="SAM" id="Phobius"/>
    </source>
</evidence>
<reference evidence="12" key="1">
    <citation type="submission" date="2025-08" db="UniProtKB">
        <authorList>
            <consortium name="RefSeq"/>
        </authorList>
    </citation>
    <scope>IDENTIFICATION</scope>
</reference>
<feature type="transmembrane region" description="Helical" evidence="9">
    <location>
        <begin position="251"/>
        <end position="271"/>
    </location>
</feature>
<dbReference type="RefSeq" id="XP_035828182.1">
    <property type="nucleotide sequence ID" value="XM_035972289.1"/>
</dbReference>
<dbReference type="Proteomes" id="UP000694888">
    <property type="component" value="Unplaced"/>
</dbReference>
<sequence length="330" mass="36490">MSLPSNPPLIESDFSMAVIYVTLMVIALSVGTVGNSLILLASACVKSLRKSGYIFIINLALADMCVAAIADPMCVIAVLKGEEWFNDKPWFCETVAAMCLTACFCAFLSLSLATVNRYVFVCHNLKYDRIFQKKICIILCIAAWLLAFFFESPNFFGELIAADAPLERLEPPMTAIKVISGQKVLIQINTKFNLYHIDQDDPARMKKVWNETVKSSRMLFIIFVIFVVLWTPYAVVIAADVQNTMPTALHLFVTMLAHLHSSVNFCVYIICNRNFRRAVLRLLCCRSCTDTTSTTPSEAKSTGKLASVLGSSQYATASDRVASPANSLEA</sequence>
<evidence type="ECO:0000256" key="5">
    <source>
        <dbReference type="ARBA" id="ARBA00023040"/>
    </source>
</evidence>
<evidence type="ECO:0000256" key="2">
    <source>
        <dbReference type="ARBA" id="ARBA00022475"/>
    </source>
</evidence>
<evidence type="ECO:0000256" key="1">
    <source>
        <dbReference type="ARBA" id="ARBA00004651"/>
    </source>
</evidence>
<organism evidence="11 12">
    <name type="scientific">Aplysia californica</name>
    <name type="common">California sea hare</name>
    <dbReference type="NCBI Taxonomy" id="6500"/>
    <lineage>
        <taxon>Eukaryota</taxon>
        <taxon>Metazoa</taxon>
        <taxon>Spiralia</taxon>
        <taxon>Lophotrochozoa</taxon>
        <taxon>Mollusca</taxon>
        <taxon>Gastropoda</taxon>
        <taxon>Heterobranchia</taxon>
        <taxon>Euthyneura</taxon>
        <taxon>Tectipleura</taxon>
        <taxon>Aplysiida</taxon>
        <taxon>Aplysioidea</taxon>
        <taxon>Aplysiidae</taxon>
        <taxon>Aplysia</taxon>
    </lineage>
</organism>
<keyword evidence="4 9" id="KW-1133">Transmembrane helix</keyword>
<protein>
    <submittedName>
        <fullName evidence="12">Melatonin-related receptor</fullName>
    </submittedName>
</protein>
<dbReference type="Gene3D" id="1.20.1070.10">
    <property type="entry name" value="Rhodopsin 7-helix transmembrane proteins"/>
    <property type="match status" value="2"/>
</dbReference>